<organism evidence="1 2">
    <name type="scientific">Thermomonas haemolytica</name>
    <dbReference type="NCBI Taxonomy" id="141949"/>
    <lineage>
        <taxon>Bacteria</taxon>
        <taxon>Pseudomonadati</taxon>
        <taxon>Pseudomonadota</taxon>
        <taxon>Gammaproteobacteria</taxon>
        <taxon>Lysobacterales</taxon>
        <taxon>Lysobacteraceae</taxon>
        <taxon>Thermomonas</taxon>
    </lineage>
</organism>
<evidence type="ECO:0000313" key="2">
    <source>
        <dbReference type="Proteomes" id="UP000295414"/>
    </source>
</evidence>
<dbReference type="AlphaFoldDB" id="A0A4R3MWC0"/>
<dbReference type="Proteomes" id="UP000295414">
    <property type="component" value="Unassembled WGS sequence"/>
</dbReference>
<dbReference type="RefSeq" id="WP_114960996.1">
    <property type="nucleotide sequence ID" value="NZ_MSZW01000026.1"/>
</dbReference>
<name>A0A4R3MWC0_9GAMM</name>
<comment type="caution">
    <text evidence="1">The sequence shown here is derived from an EMBL/GenBank/DDBJ whole genome shotgun (WGS) entry which is preliminary data.</text>
</comment>
<dbReference type="OrthoDB" id="5801210at2"/>
<keyword evidence="2" id="KW-1185">Reference proteome</keyword>
<protein>
    <submittedName>
        <fullName evidence="1">General secretion pathway protein J</fullName>
    </submittedName>
</protein>
<dbReference type="NCBIfam" id="TIGR02532">
    <property type="entry name" value="IV_pilin_GFxxxE"/>
    <property type="match status" value="1"/>
</dbReference>
<sequence>MRHTARGFTLMEVLLATTLLAAALALAFGVLRAAGATVTRGELVSARNEHVRAVSGFLRSRIGGALPMVFALDPRSGRSLRFEGGPQSLRFVAELPAYLGRGGPQVHQLALRETAGGNALMVEFRPLQAGEAGPPLRAPEPLAQGLRRFELGYRTLDAQGRWMPWQSRWETPEALPLQVRVRIADAGGEWPELVVALPLANAVAGGAQP</sequence>
<reference evidence="1 2" key="1">
    <citation type="submission" date="2019-03" db="EMBL/GenBank/DDBJ databases">
        <title>Genomic Encyclopedia of Type Strains, Phase IV (KMG-IV): sequencing the most valuable type-strain genomes for metagenomic binning, comparative biology and taxonomic classification.</title>
        <authorList>
            <person name="Goeker M."/>
        </authorList>
    </citation>
    <scope>NUCLEOTIDE SEQUENCE [LARGE SCALE GENOMIC DNA]</scope>
    <source>
        <strain evidence="1 2">DSM 13605</strain>
    </source>
</reference>
<gene>
    <name evidence="1" type="ORF">EDC34_11122</name>
</gene>
<evidence type="ECO:0000313" key="1">
    <source>
        <dbReference type="EMBL" id="TCT20535.1"/>
    </source>
</evidence>
<dbReference type="InterPro" id="IPR012902">
    <property type="entry name" value="N_methyl_site"/>
</dbReference>
<accession>A0A4R3MWC0</accession>
<dbReference type="EMBL" id="SMAP01000011">
    <property type="protein sequence ID" value="TCT20535.1"/>
    <property type="molecule type" value="Genomic_DNA"/>
</dbReference>
<proteinExistence type="predicted"/>